<reference evidence="1 2" key="1">
    <citation type="submission" date="2018-12" db="EMBL/GenBank/DDBJ databases">
        <title>Marinifilum JC070 sp. nov., a marine bacterium isolated from Yongle Blue Hole in the South China Sea.</title>
        <authorList>
            <person name="Fu T."/>
        </authorList>
    </citation>
    <scope>NUCLEOTIDE SEQUENCE [LARGE SCALE GENOMIC DNA]</scope>
    <source>
        <strain evidence="1 2">JC070</strain>
    </source>
</reference>
<dbReference type="EMBL" id="RZNH01000066">
    <property type="protein sequence ID" value="NOU62302.1"/>
    <property type="molecule type" value="Genomic_DNA"/>
</dbReference>
<protein>
    <submittedName>
        <fullName evidence="1">Uncharacterized protein</fullName>
    </submittedName>
</protein>
<comment type="caution">
    <text evidence="1">The sequence shown here is derived from an EMBL/GenBank/DDBJ whole genome shotgun (WGS) entry which is preliminary data.</text>
</comment>
<evidence type="ECO:0000313" key="1">
    <source>
        <dbReference type="EMBL" id="NOU62302.1"/>
    </source>
</evidence>
<dbReference type="RefSeq" id="WP_171597559.1">
    <property type="nucleotide sequence ID" value="NZ_RZNH01000066.1"/>
</dbReference>
<sequence>MNVKIILLYYCYPEPAKCHYNPYIAKWKGEDGFVAVEECGHYNEQGKFILHKEKVDIINLQLWGE</sequence>
<dbReference type="Proteomes" id="UP000732105">
    <property type="component" value="Unassembled WGS sequence"/>
</dbReference>
<name>A0ABX1X1R5_9BACT</name>
<gene>
    <name evidence="1" type="ORF">ELS83_21125</name>
</gene>
<organism evidence="1 2">
    <name type="scientific">Marinifilum caeruleilacunae</name>
    <dbReference type="NCBI Taxonomy" id="2499076"/>
    <lineage>
        <taxon>Bacteria</taxon>
        <taxon>Pseudomonadati</taxon>
        <taxon>Bacteroidota</taxon>
        <taxon>Bacteroidia</taxon>
        <taxon>Marinilabiliales</taxon>
        <taxon>Marinifilaceae</taxon>
    </lineage>
</organism>
<evidence type="ECO:0000313" key="2">
    <source>
        <dbReference type="Proteomes" id="UP000732105"/>
    </source>
</evidence>
<proteinExistence type="predicted"/>
<keyword evidence="2" id="KW-1185">Reference proteome</keyword>
<accession>A0ABX1X1R5</accession>